<feature type="domain" description="Flavodoxin-like" evidence="2">
    <location>
        <begin position="76"/>
        <end position="232"/>
    </location>
</feature>
<dbReference type="InterPro" id="IPR006311">
    <property type="entry name" value="TAT_signal"/>
</dbReference>
<dbReference type="RefSeq" id="WP_171401277.1">
    <property type="nucleotide sequence ID" value="NZ_CP049838.1"/>
</dbReference>
<dbReference type="EMBL" id="CP049838">
    <property type="protein sequence ID" value="QJT05967.1"/>
    <property type="molecule type" value="Genomic_DNA"/>
</dbReference>
<dbReference type="Pfam" id="PF12682">
    <property type="entry name" value="Flavodoxin_4"/>
    <property type="match status" value="1"/>
</dbReference>
<feature type="signal peptide" evidence="1">
    <location>
        <begin position="1"/>
        <end position="24"/>
    </location>
</feature>
<dbReference type="PANTHER" id="PTHR39201">
    <property type="entry name" value="EXPORTED PROTEIN-RELATED"/>
    <property type="match status" value="1"/>
</dbReference>
<reference evidence="3" key="1">
    <citation type="submission" date="2020-03" db="EMBL/GenBank/DDBJ databases">
        <title>Molecular networking-based the target discovery of potent antiproliferative macrolactams: 5/6/7/16 polycyclic ansamycins and glycosylated trienomycin from Streptomyces cacaoi subsp. asoensis.</title>
        <authorList>
            <person name="Liu L.-L."/>
        </authorList>
    </citation>
    <scope>NUCLEOTIDE SEQUENCE [LARGE SCALE GENOMIC DNA]</scope>
    <source>
        <strain evidence="3">H2S5</strain>
    </source>
</reference>
<evidence type="ECO:0000313" key="3">
    <source>
        <dbReference type="EMBL" id="QJT05967.1"/>
    </source>
</evidence>
<accession>A0A6M4WZH9</accession>
<dbReference type="PROSITE" id="PS51318">
    <property type="entry name" value="TAT"/>
    <property type="match status" value="1"/>
</dbReference>
<proteinExistence type="predicted"/>
<dbReference type="Gene3D" id="3.40.50.360">
    <property type="match status" value="1"/>
</dbReference>
<protein>
    <submittedName>
        <fullName evidence="3">Flavodoxin</fullName>
    </submittedName>
</protein>
<gene>
    <name evidence="3" type="ORF">G9272_41255</name>
</gene>
<dbReference type="InterPro" id="IPR029039">
    <property type="entry name" value="Flavoprotein-like_sf"/>
</dbReference>
<dbReference type="PROSITE" id="PS51257">
    <property type="entry name" value="PROKAR_LIPOPROTEIN"/>
    <property type="match status" value="1"/>
</dbReference>
<evidence type="ECO:0000313" key="4">
    <source>
        <dbReference type="Proteomes" id="UP000502665"/>
    </source>
</evidence>
<dbReference type="GO" id="GO:0010181">
    <property type="term" value="F:FMN binding"/>
    <property type="evidence" value="ECO:0007669"/>
    <property type="project" value="InterPro"/>
</dbReference>
<dbReference type="PANTHER" id="PTHR39201:SF1">
    <property type="entry name" value="FLAVODOXIN-LIKE DOMAIN-CONTAINING PROTEIN"/>
    <property type="match status" value="1"/>
</dbReference>
<dbReference type="NCBIfam" id="NF005389">
    <property type="entry name" value="PRK06934.1"/>
    <property type="match status" value="1"/>
</dbReference>
<keyword evidence="4" id="KW-1185">Reference proteome</keyword>
<dbReference type="PROSITE" id="PS50902">
    <property type="entry name" value="FLAVODOXIN_LIKE"/>
    <property type="match status" value="1"/>
</dbReference>
<dbReference type="Proteomes" id="UP000502665">
    <property type="component" value="Chromosome"/>
</dbReference>
<sequence>MTSTTRRKFLALATAALAGGSATGCSIIGGAGEAITGSESSETVPPLDDSRTLIAYFSVPETDDPANMTDNEENSVHIVDGKVLGNTQHVARIIEKRTGAEVFRIETAESLPLDHEKLSDFALELQEGNERPKLKAQIPNLEEYDTVFIGYPIWWYDLPMPMYTFLEQHDFSKKNVILFSTHGGSRLSGTVEIITKTLTDSTVISNAFTISRDDMDDAEAEVGNWLDSLGVS</sequence>
<dbReference type="SUPFAM" id="SSF52218">
    <property type="entry name" value="Flavoproteins"/>
    <property type="match status" value="1"/>
</dbReference>
<keyword evidence="1" id="KW-0732">Signal</keyword>
<feature type="chain" id="PRO_5038459204" evidence="1">
    <location>
        <begin position="25"/>
        <end position="232"/>
    </location>
</feature>
<dbReference type="AlphaFoldDB" id="A0A6M4WZH9"/>
<evidence type="ECO:0000259" key="2">
    <source>
        <dbReference type="PROSITE" id="PS50902"/>
    </source>
</evidence>
<dbReference type="InterPro" id="IPR008254">
    <property type="entry name" value="Flavodoxin/NO_synth"/>
</dbReference>
<evidence type="ECO:0000256" key="1">
    <source>
        <dbReference type="SAM" id="SignalP"/>
    </source>
</evidence>
<organism evidence="3 4">
    <name type="scientific">Streptomyces asoensis</name>
    <dbReference type="NCBI Taxonomy" id="249586"/>
    <lineage>
        <taxon>Bacteria</taxon>
        <taxon>Bacillati</taxon>
        <taxon>Actinomycetota</taxon>
        <taxon>Actinomycetes</taxon>
        <taxon>Kitasatosporales</taxon>
        <taxon>Streptomycetaceae</taxon>
        <taxon>Streptomyces</taxon>
    </lineage>
</organism>
<name>A0A6M4WZH9_9ACTN</name>